<proteinExistence type="predicted"/>
<keyword evidence="2" id="KW-1185">Reference proteome</keyword>
<dbReference type="EMBL" id="MU790556">
    <property type="protein sequence ID" value="KAJ3998552.1"/>
    <property type="molecule type" value="Genomic_DNA"/>
</dbReference>
<sequence length="814" mass="89360">MTSGSSSRLSSVLLSLNTLRRRTSLQESIHSIASSVAPSYKEKNRSRRSSYQSYLVYSQMKSPLILRDPEVTQKLLEALIDTPGGKRTVSRLARTCRAISEPALNVLWRDLDSLIPIIGLFPSTLLKKVRKPGLGLSKEPAEEDWGKIMRYGERVRSVVYIETANNISPTIFPMLSQNRPKEYILPNLSHLTWKIETSGALEQISMFLAPAIESLQLELGPARFANLDKILGDACSRLSLTSFSITSPASLPDTFTVMLSSQQALQKVALVAPGALSSGVGRWAAFLPELKSLQLDLSARTLTAVEGFFDELPSHSGDSTPSSAATTDSGVFSGEELDFSEMHKSTMRLTENSQSKGEFLALRHLHLTGDVANIAVFLSHFSIPLTQLDLVIEDPPDKADWMKLSYFITERFGSSLQSLRISATATSKFNDLLRSTSRGEPTVSRLALEHLRPLPALRRLDVDLPESINFTGDDIEALAHACPNLEELKLCPLARFPVQSGPPKLTLEQLAPLMEHCRQLHSLAVPVNARRASPSVLDSQSTTSSLRRIHVGHSWVNDSLHVSILLSHFAPYLDNLKWFHDRNRPGFIETNARGWEKVAAILPHLQNIRLSERKAASAALPGLKIDPTPPPLQPVPIETVEKGIMAAVDLVHQGVLAKPLTASSGVQWGPKMVDEFIEVHPKLVSVSVDAAPTVAEIAVEAIVTVTDESVAAIPETVAASVEARPPSVSESVEAMLLKPDGKQSVFHPSSHPMLFPVFSLISFTYRVLFAYPMSIPLRMLHVVFDHMPTIIRRPATVVPTNADISMNALEVRQS</sequence>
<accession>A0ABQ8QJA7</accession>
<protein>
    <recommendedName>
        <fullName evidence="3">F-box domain-containing protein</fullName>
    </recommendedName>
</protein>
<dbReference type="Proteomes" id="UP001163828">
    <property type="component" value="Unassembled WGS sequence"/>
</dbReference>
<evidence type="ECO:0000313" key="2">
    <source>
        <dbReference type="Proteomes" id="UP001163828"/>
    </source>
</evidence>
<name>A0ABQ8QJA7_9AGAR</name>
<dbReference type="SUPFAM" id="SSF52047">
    <property type="entry name" value="RNI-like"/>
    <property type="match status" value="1"/>
</dbReference>
<reference evidence="1" key="1">
    <citation type="submission" date="2022-08" db="EMBL/GenBank/DDBJ databases">
        <authorList>
            <consortium name="DOE Joint Genome Institute"/>
            <person name="Min B."/>
            <person name="Riley R."/>
            <person name="Sierra-Patev S."/>
            <person name="Naranjo-Ortiz M."/>
            <person name="Looney B."/>
            <person name="Konkel Z."/>
            <person name="Slot J.C."/>
            <person name="Sakamoto Y."/>
            <person name="Steenwyk J.L."/>
            <person name="Rokas A."/>
            <person name="Carro J."/>
            <person name="Camarero S."/>
            <person name="Ferreira P."/>
            <person name="Molpeceres G."/>
            <person name="Ruiz-Duenas F.J."/>
            <person name="Serrano A."/>
            <person name="Henrissat B."/>
            <person name="Drula E."/>
            <person name="Hughes K.W."/>
            <person name="Mata J.L."/>
            <person name="Ishikawa N.K."/>
            <person name="Vargas-Isla R."/>
            <person name="Ushijima S."/>
            <person name="Smith C.A."/>
            <person name="Ahrendt S."/>
            <person name="Andreopoulos W."/>
            <person name="He G."/>
            <person name="Labutti K."/>
            <person name="Lipzen A."/>
            <person name="Ng V."/>
            <person name="Sandor L."/>
            <person name="Barry K."/>
            <person name="Martinez A.T."/>
            <person name="Xiao Y."/>
            <person name="Gibbons J.G."/>
            <person name="Terashima K."/>
            <person name="Hibbett D.S."/>
            <person name="Grigoriev I.V."/>
        </authorList>
    </citation>
    <scope>NUCLEOTIDE SEQUENCE</scope>
    <source>
        <strain evidence="1">TFB10827</strain>
    </source>
</reference>
<dbReference type="InterPro" id="IPR032675">
    <property type="entry name" value="LRR_dom_sf"/>
</dbReference>
<evidence type="ECO:0000313" key="1">
    <source>
        <dbReference type="EMBL" id="KAJ3998552.1"/>
    </source>
</evidence>
<comment type="caution">
    <text evidence="1">The sequence shown here is derived from an EMBL/GenBank/DDBJ whole genome shotgun (WGS) entry which is preliminary data.</text>
</comment>
<organism evidence="1 2">
    <name type="scientific">Lentinula boryana</name>
    <dbReference type="NCBI Taxonomy" id="40481"/>
    <lineage>
        <taxon>Eukaryota</taxon>
        <taxon>Fungi</taxon>
        <taxon>Dikarya</taxon>
        <taxon>Basidiomycota</taxon>
        <taxon>Agaricomycotina</taxon>
        <taxon>Agaricomycetes</taxon>
        <taxon>Agaricomycetidae</taxon>
        <taxon>Agaricales</taxon>
        <taxon>Marasmiineae</taxon>
        <taxon>Omphalotaceae</taxon>
        <taxon>Lentinula</taxon>
    </lineage>
</organism>
<gene>
    <name evidence="1" type="ORF">F5050DRAFT_1566918</name>
</gene>
<evidence type="ECO:0008006" key="3">
    <source>
        <dbReference type="Google" id="ProtNLM"/>
    </source>
</evidence>
<dbReference type="Gene3D" id="3.80.10.10">
    <property type="entry name" value="Ribonuclease Inhibitor"/>
    <property type="match status" value="1"/>
</dbReference>